<evidence type="ECO:0000256" key="1">
    <source>
        <dbReference type="SAM" id="MobiDB-lite"/>
    </source>
</evidence>
<comment type="caution">
    <text evidence="2">The sequence shown here is derived from an EMBL/GenBank/DDBJ whole genome shotgun (WGS) entry which is preliminary data.</text>
</comment>
<evidence type="ECO:0000313" key="2">
    <source>
        <dbReference type="EMBL" id="MFD1426119.1"/>
    </source>
</evidence>
<feature type="region of interest" description="Disordered" evidence="1">
    <location>
        <begin position="1"/>
        <end position="23"/>
    </location>
</feature>
<organism evidence="2 3">
    <name type="scientific">Kroppenstedtia sanguinis</name>
    <dbReference type="NCBI Taxonomy" id="1380684"/>
    <lineage>
        <taxon>Bacteria</taxon>
        <taxon>Bacillati</taxon>
        <taxon>Bacillota</taxon>
        <taxon>Bacilli</taxon>
        <taxon>Bacillales</taxon>
        <taxon>Thermoactinomycetaceae</taxon>
        <taxon>Kroppenstedtia</taxon>
    </lineage>
</organism>
<evidence type="ECO:0000313" key="3">
    <source>
        <dbReference type="Proteomes" id="UP001597282"/>
    </source>
</evidence>
<sequence>MSEEQQPQFEGPSPLMPYVPNGDPSDFYGPYGIPADAYSYSPTVSAYNGGDSQTSQFPFFGFPFGGFGPFPFYRPFFPFYRPFPPFFW</sequence>
<gene>
    <name evidence="2" type="ORF">ACFQ4Y_04130</name>
</gene>
<protein>
    <recommendedName>
        <fullName evidence="4">Spore coat protein</fullName>
    </recommendedName>
</protein>
<evidence type="ECO:0008006" key="4">
    <source>
        <dbReference type="Google" id="ProtNLM"/>
    </source>
</evidence>
<accession>A0ABW4C5Y1</accession>
<keyword evidence="3" id="KW-1185">Reference proteome</keyword>
<dbReference type="Proteomes" id="UP001597282">
    <property type="component" value="Unassembled WGS sequence"/>
</dbReference>
<proteinExistence type="predicted"/>
<dbReference type="EMBL" id="JBHTNU010000003">
    <property type="protein sequence ID" value="MFD1426119.1"/>
    <property type="molecule type" value="Genomic_DNA"/>
</dbReference>
<name>A0ABW4C5Y1_9BACL</name>
<reference evidence="3" key="1">
    <citation type="journal article" date="2019" name="Int. J. Syst. Evol. Microbiol.">
        <title>The Global Catalogue of Microorganisms (GCM) 10K type strain sequencing project: providing services to taxonomists for standard genome sequencing and annotation.</title>
        <authorList>
            <consortium name="The Broad Institute Genomics Platform"/>
            <consortium name="The Broad Institute Genome Sequencing Center for Infectious Disease"/>
            <person name="Wu L."/>
            <person name="Ma J."/>
        </authorList>
    </citation>
    <scope>NUCLEOTIDE SEQUENCE [LARGE SCALE GENOMIC DNA]</scope>
    <source>
        <strain evidence="3">S1</strain>
    </source>
</reference>